<evidence type="ECO:0000259" key="2">
    <source>
        <dbReference type="Pfam" id="PF05547"/>
    </source>
</evidence>
<evidence type="ECO:0000313" key="4">
    <source>
        <dbReference type="Proteomes" id="UP000619486"/>
    </source>
</evidence>
<feature type="compositionally biased region" description="Low complexity" evidence="1">
    <location>
        <begin position="412"/>
        <end position="432"/>
    </location>
</feature>
<feature type="region of interest" description="Disordered" evidence="1">
    <location>
        <begin position="403"/>
        <end position="434"/>
    </location>
</feature>
<proteinExistence type="predicted"/>
<dbReference type="EMBL" id="BMQQ01000018">
    <property type="protein sequence ID" value="GGT45828.1"/>
    <property type="molecule type" value="Genomic_DNA"/>
</dbReference>
<organism evidence="3 4">
    <name type="scientific">Streptomyces purpureus</name>
    <dbReference type="NCBI Taxonomy" id="1951"/>
    <lineage>
        <taxon>Bacteria</taxon>
        <taxon>Bacillati</taxon>
        <taxon>Actinomycetota</taxon>
        <taxon>Actinomycetes</taxon>
        <taxon>Kitasatosporales</taxon>
        <taxon>Streptomycetaceae</taxon>
        <taxon>Streptomyces</taxon>
    </lineage>
</organism>
<comment type="caution">
    <text evidence="3">The sequence shown here is derived from an EMBL/GenBank/DDBJ whole genome shotgun (WGS) entry which is preliminary data.</text>
</comment>
<evidence type="ECO:0000313" key="3">
    <source>
        <dbReference type="EMBL" id="GGT45828.1"/>
    </source>
</evidence>
<dbReference type="GO" id="GO:0008233">
    <property type="term" value="F:peptidase activity"/>
    <property type="evidence" value="ECO:0007669"/>
    <property type="project" value="InterPro"/>
</dbReference>
<accession>A0A918H8D1</accession>
<dbReference type="Proteomes" id="UP000619486">
    <property type="component" value="Unassembled WGS sequence"/>
</dbReference>
<dbReference type="Pfam" id="PF05547">
    <property type="entry name" value="Peptidase_M6"/>
    <property type="match status" value="1"/>
</dbReference>
<reference evidence="3" key="1">
    <citation type="journal article" date="2014" name="Int. J. Syst. Evol. Microbiol.">
        <title>Complete genome sequence of Corynebacterium casei LMG S-19264T (=DSM 44701T), isolated from a smear-ripened cheese.</title>
        <authorList>
            <consortium name="US DOE Joint Genome Institute (JGI-PGF)"/>
            <person name="Walter F."/>
            <person name="Albersmeier A."/>
            <person name="Kalinowski J."/>
            <person name="Ruckert C."/>
        </authorList>
    </citation>
    <scope>NUCLEOTIDE SEQUENCE</scope>
    <source>
        <strain evidence="3">JCM 3172</strain>
    </source>
</reference>
<protein>
    <recommendedName>
        <fullName evidence="2">Peptidase M6-like domain-containing protein</fullName>
    </recommendedName>
</protein>
<dbReference type="GO" id="GO:0006508">
    <property type="term" value="P:proteolysis"/>
    <property type="evidence" value="ECO:0007669"/>
    <property type="project" value="InterPro"/>
</dbReference>
<keyword evidence="4" id="KW-1185">Reference proteome</keyword>
<dbReference type="RefSeq" id="WP_229833135.1">
    <property type="nucleotide sequence ID" value="NZ_BMQQ01000018.1"/>
</dbReference>
<dbReference type="PANTHER" id="PTHR41775">
    <property type="entry name" value="SECRETED PROTEIN-RELATED"/>
    <property type="match status" value="1"/>
</dbReference>
<feature type="domain" description="Peptidase M6-like" evidence="2">
    <location>
        <begin position="126"/>
        <end position="314"/>
    </location>
</feature>
<evidence type="ECO:0000256" key="1">
    <source>
        <dbReference type="SAM" id="MobiDB-lite"/>
    </source>
</evidence>
<gene>
    <name evidence="3" type="ORF">GCM10014713_44570</name>
</gene>
<dbReference type="InterPro" id="IPR008757">
    <property type="entry name" value="Peptidase_M6-like_domain"/>
</dbReference>
<dbReference type="AlphaFoldDB" id="A0A918H8D1"/>
<sequence>MSHQEVASRGRAVSPTFCAVAPSPELRERMLQELEQYRGGPGELSSLLAWARTPRPLGFDDGTIYPPEEFPAGTPEAVISSAAAERAPLRGTLRVIVVLVDFSDKPMTATTADIDKLFFSLGAMQHGSVREYFRDVTNGLIDIVGETVGPFRMPETMAWYANNNFGIGKPTGTQRARNMAEHAVEAADPQVNFAPYDNDGNGFVDAFIVVHAGRAGDESGNPGHIWSHKSILPAVHNADGTRVFGYLTISEQAKIGVCAHELGHLLFGFPDLYDIDDSSEGVGRWCLMGAGSWGGGGERPTHPSAWCKVNQGWATTKVVTTSGNESFPDVKSSRTVHRLWMNGAGGSEYFLIENRQRTGYDASLPGEGLLIWHIDENQPKNNDENHYKVGLVQADNKRDLELARNRGDDGDPFPGSSGNTTFSSSSTPSSRSYAGADTCVSVTRISPPAATMTAAVSVSCGKLPIKEVKEIKEIKEPLKEGKEPFKERKDIKDRKDGAKEDLKEDFKDDLKDGLKEDFKDSLKEDFKDGLKDGKEPFKERKDAKDRKELVKDGKEPFKERKDRLDGQFPQTSSRPAGEEGGSDPTAAAIQDLQTRLTALEHAVGGAGGQSEPFIGTDLRPDLVGGPQYGADAGSLREAVEAGDAQAKRAFDTMPPL</sequence>
<dbReference type="SUPFAM" id="SSF55486">
    <property type="entry name" value="Metalloproteases ('zincins'), catalytic domain"/>
    <property type="match status" value="1"/>
</dbReference>
<feature type="compositionally biased region" description="Basic and acidic residues" evidence="1">
    <location>
        <begin position="485"/>
        <end position="565"/>
    </location>
</feature>
<feature type="region of interest" description="Disordered" evidence="1">
    <location>
        <begin position="485"/>
        <end position="656"/>
    </location>
</feature>
<dbReference type="PANTHER" id="PTHR41775:SF1">
    <property type="entry name" value="PEPTIDASE M6-LIKE DOMAIN-CONTAINING PROTEIN"/>
    <property type="match status" value="1"/>
</dbReference>
<name>A0A918H8D1_9ACTN</name>
<reference evidence="3" key="2">
    <citation type="submission" date="2020-09" db="EMBL/GenBank/DDBJ databases">
        <authorList>
            <person name="Sun Q."/>
            <person name="Ohkuma M."/>
        </authorList>
    </citation>
    <scope>NUCLEOTIDE SEQUENCE</scope>
    <source>
        <strain evidence="3">JCM 3172</strain>
    </source>
</reference>
<dbReference type="NCBIfam" id="TIGR03296">
    <property type="entry name" value="M6dom_TIGR03296"/>
    <property type="match status" value="1"/>
</dbReference>